<dbReference type="RefSeq" id="XP_009551310.1">
    <property type="nucleotide sequence ID" value="XM_009553015.1"/>
</dbReference>
<evidence type="ECO:0000256" key="3">
    <source>
        <dbReference type="ARBA" id="ARBA00022525"/>
    </source>
</evidence>
<dbReference type="GO" id="GO:0004650">
    <property type="term" value="F:polygalacturonase activity"/>
    <property type="evidence" value="ECO:0007669"/>
    <property type="project" value="InterPro"/>
</dbReference>
<dbReference type="HOGENOM" id="CLU_016031_1_1_1"/>
<dbReference type="InterPro" id="IPR011050">
    <property type="entry name" value="Pectin_lyase_fold/virulence"/>
</dbReference>
<keyword evidence="8" id="KW-0961">Cell wall biogenesis/degradation</keyword>
<evidence type="ECO:0000313" key="11">
    <source>
        <dbReference type="Proteomes" id="UP000030671"/>
    </source>
</evidence>
<dbReference type="Pfam" id="PF00295">
    <property type="entry name" value="Glyco_hydro_28"/>
    <property type="match status" value="1"/>
</dbReference>
<name>W4JSG3_HETIT</name>
<dbReference type="PANTHER" id="PTHR31736:SF8">
    <property type="entry name" value="PUTATIVE (AFU_ORTHOLOGUE AFUA_7G06410)-RELATED"/>
    <property type="match status" value="1"/>
</dbReference>
<evidence type="ECO:0000313" key="10">
    <source>
        <dbReference type="EMBL" id="ETW76394.1"/>
    </source>
</evidence>
<keyword evidence="4" id="KW-0732">Signal</keyword>
<evidence type="ECO:0000256" key="8">
    <source>
        <dbReference type="ARBA" id="ARBA00023316"/>
    </source>
</evidence>
<evidence type="ECO:0000256" key="9">
    <source>
        <dbReference type="RuleBase" id="RU361169"/>
    </source>
</evidence>
<dbReference type="GO" id="GO:0005576">
    <property type="term" value="C:extracellular region"/>
    <property type="evidence" value="ECO:0007669"/>
    <property type="project" value="UniProtKB-SubCell"/>
</dbReference>
<protein>
    <submittedName>
        <fullName evidence="10">Glycoside hydrolase family 28 protein</fullName>
    </submittedName>
</protein>
<dbReference type="STRING" id="747525.W4JSG3"/>
<evidence type="ECO:0000256" key="5">
    <source>
        <dbReference type="ARBA" id="ARBA00022801"/>
    </source>
</evidence>
<dbReference type="GeneID" id="20666913"/>
<dbReference type="InterPro" id="IPR012334">
    <property type="entry name" value="Pectin_lyas_fold"/>
</dbReference>
<sequence length="407" mass="43629">MRLSLSCDPARHLSGLLFSLFLDGRICTVVPSDDGGDDSAAIIAAFEQCSVDASVVFLNATYHIERVMKTTGLRNVKVDLGGTLLWGTDIAYWTNNSLPLGYQNMTLAWEFGGDDVLFTGNGHGTFDGNGQIWYEYAHGVSNKPGRPINFVIRNTTNSVFEGLRFVQSQFWTMAIHTAENLLLDNIYINSTSNNSAQTQNTDGIDTFYANNITMRNWDVTCGDDNISLKANSSNVLVQDSVFHGGNGVAIGSIGQYPGVYEFIANFTAERVTAIGSAYAGYLKTWTGVEQNFPPNGGGGGLGYAKNLTFRDFNVTDLRQDVAFITQCTSFSGASGGCDTSTFQISDVTWGPVRGTAKQHVAEFQCSAAAPCPGIALVDVDVATPSSAQKITCSNVVDPVGFNCSTGS</sequence>
<dbReference type="AlphaFoldDB" id="W4JSG3"/>
<dbReference type="Proteomes" id="UP000030671">
    <property type="component" value="Unassembled WGS sequence"/>
</dbReference>
<organism evidence="10 11">
    <name type="scientific">Heterobasidion irregulare (strain TC 32-1)</name>
    <dbReference type="NCBI Taxonomy" id="747525"/>
    <lineage>
        <taxon>Eukaryota</taxon>
        <taxon>Fungi</taxon>
        <taxon>Dikarya</taxon>
        <taxon>Basidiomycota</taxon>
        <taxon>Agaricomycotina</taxon>
        <taxon>Agaricomycetes</taxon>
        <taxon>Russulales</taxon>
        <taxon>Bondarzewiaceae</taxon>
        <taxon>Heterobasidion</taxon>
        <taxon>Heterobasidion annosum species complex</taxon>
    </lineage>
</organism>
<keyword evidence="6" id="KW-0325">Glycoprotein</keyword>
<keyword evidence="5 9" id="KW-0378">Hydrolase</keyword>
<dbReference type="eggNOG" id="ENOG502QRJW">
    <property type="taxonomic scope" value="Eukaryota"/>
</dbReference>
<reference evidence="10 11" key="1">
    <citation type="journal article" date="2012" name="New Phytol.">
        <title>Insight into trade-off between wood decay and parasitism from the genome of a fungal forest pathogen.</title>
        <authorList>
            <person name="Olson A."/>
            <person name="Aerts A."/>
            <person name="Asiegbu F."/>
            <person name="Belbahri L."/>
            <person name="Bouzid O."/>
            <person name="Broberg A."/>
            <person name="Canback B."/>
            <person name="Coutinho P.M."/>
            <person name="Cullen D."/>
            <person name="Dalman K."/>
            <person name="Deflorio G."/>
            <person name="van Diepen L.T."/>
            <person name="Dunand C."/>
            <person name="Duplessis S."/>
            <person name="Durling M."/>
            <person name="Gonthier P."/>
            <person name="Grimwood J."/>
            <person name="Fossdal C.G."/>
            <person name="Hansson D."/>
            <person name="Henrissat B."/>
            <person name="Hietala A."/>
            <person name="Himmelstrand K."/>
            <person name="Hoffmeister D."/>
            <person name="Hogberg N."/>
            <person name="James T.Y."/>
            <person name="Karlsson M."/>
            <person name="Kohler A."/>
            <person name="Kues U."/>
            <person name="Lee Y.H."/>
            <person name="Lin Y.C."/>
            <person name="Lind M."/>
            <person name="Lindquist E."/>
            <person name="Lombard V."/>
            <person name="Lucas S."/>
            <person name="Lunden K."/>
            <person name="Morin E."/>
            <person name="Murat C."/>
            <person name="Park J."/>
            <person name="Raffaello T."/>
            <person name="Rouze P."/>
            <person name="Salamov A."/>
            <person name="Schmutz J."/>
            <person name="Solheim H."/>
            <person name="Stahlberg J."/>
            <person name="Velez H."/>
            <person name="de Vries R.P."/>
            <person name="Wiebenga A."/>
            <person name="Woodward S."/>
            <person name="Yakovlev I."/>
            <person name="Garbelotto M."/>
            <person name="Martin F."/>
            <person name="Grigoriev I.V."/>
            <person name="Stenlid J."/>
        </authorList>
    </citation>
    <scope>NUCLEOTIDE SEQUENCE [LARGE SCALE GENOMIC DNA]</scope>
    <source>
        <strain evidence="10 11">TC 32-1</strain>
    </source>
</reference>
<dbReference type="GO" id="GO:0071555">
    <property type="term" value="P:cell wall organization"/>
    <property type="evidence" value="ECO:0007669"/>
    <property type="project" value="UniProtKB-KW"/>
</dbReference>
<evidence type="ECO:0000256" key="7">
    <source>
        <dbReference type="ARBA" id="ARBA00023295"/>
    </source>
</evidence>
<dbReference type="KEGG" id="hir:HETIRDRAFT_125676"/>
<keyword evidence="3" id="KW-0964">Secreted</keyword>
<dbReference type="EMBL" id="KI925464">
    <property type="protein sequence ID" value="ETW76394.1"/>
    <property type="molecule type" value="Genomic_DNA"/>
</dbReference>
<proteinExistence type="inferred from homology"/>
<dbReference type="PANTHER" id="PTHR31736">
    <property type="match status" value="1"/>
</dbReference>
<dbReference type="SUPFAM" id="SSF51126">
    <property type="entry name" value="Pectin lyase-like"/>
    <property type="match status" value="1"/>
</dbReference>
<evidence type="ECO:0000256" key="4">
    <source>
        <dbReference type="ARBA" id="ARBA00022729"/>
    </source>
</evidence>
<evidence type="ECO:0000256" key="6">
    <source>
        <dbReference type="ARBA" id="ARBA00023180"/>
    </source>
</evidence>
<evidence type="ECO:0000256" key="2">
    <source>
        <dbReference type="ARBA" id="ARBA00008834"/>
    </source>
</evidence>
<keyword evidence="11" id="KW-1185">Reference proteome</keyword>
<comment type="similarity">
    <text evidence="2 9">Belongs to the glycosyl hydrolase 28 family.</text>
</comment>
<evidence type="ECO:0000256" key="1">
    <source>
        <dbReference type="ARBA" id="ARBA00004613"/>
    </source>
</evidence>
<gene>
    <name evidence="10" type="ORF">HETIRDRAFT_125676</name>
</gene>
<keyword evidence="7 9" id="KW-0326">Glycosidase</keyword>
<accession>W4JSG3</accession>
<comment type="subcellular location">
    <subcellularLocation>
        <location evidence="1">Secreted</location>
    </subcellularLocation>
</comment>
<dbReference type="OrthoDB" id="187139at2759"/>
<dbReference type="InterPro" id="IPR000743">
    <property type="entry name" value="Glyco_hydro_28"/>
</dbReference>
<dbReference type="GO" id="GO:0005975">
    <property type="term" value="P:carbohydrate metabolic process"/>
    <property type="evidence" value="ECO:0007669"/>
    <property type="project" value="InterPro"/>
</dbReference>
<dbReference type="Gene3D" id="2.160.20.10">
    <property type="entry name" value="Single-stranded right-handed beta-helix, Pectin lyase-like"/>
    <property type="match status" value="1"/>
</dbReference>
<dbReference type="InParanoid" id="W4JSG3"/>